<dbReference type="Gene3D" id="3.20.20.80">
    <property type="entry name" value="Glycosidases"/>
    <property type="match status" value="1"/>
</dbReference>
<dbReference type="FunFam" id="3.20.20.80:FF:000135">
    <property type="entry name" value="Beta-galactosidase, putative, bgl35A"/>
    <property type="match status" value="1"/>
</dbReference>
<reference evidence="6" key="2">
    <citation type="journal article" date="2017" name="Plant Physiol. Biochem.">
        <title>Differential oxidative and antioxidative response of duckweed Lemna minor toward plant growth promoting/inhibiting bacteria.</title>
        <authorList>
            <person name="Ishizawa H."/>
            <person name="Kuroda M."/>
            <person name="Morikawa M."/>
            <person name="Ike M."/>
        </authorList>
    </citation>
    <scope>NUCLEOTIDE SEQUENCE [LARGE SCALE GENOMIC DNA]</scope>
    <source>
        <strain evidence="6">M6</strain>
    </source>
</reference>
<dbReference type="InterPro" id="IPR017853">
    <property type="entry name" value="GH"/>
</dbReference>
<name>A0A3G9FYI6_9CAUL</name>
<dbReference type="Gene3D" id="2.60.220.20">
    <property type="entry name" value="putative beta-Galactosidase from caulobacter crescentus"/>
    <property type="match status" value="1"/>
</dbReference>
<dbReference type="GO" id="GO:0004565">
    <property type="term" value="F:beta-galactosidase activity"/>
    <property type="evidence" value="ECO:0007669"/>
    <property type="project" value="UniProtKB-EC"/>
</dbReference>
<dbReference type="InterPro" id="IPR040719">
    <property type="entry name" value="DUF5597"/>
</dbReference>
<dbReference type="EMBL" id="AP018827">
    <property type="protein sequence ID" value="BBF80182.1"/>
    <property type="molecule type" value="Genomic_DNA"/>
</dbReference>
<evidence type="ECO:0000313" key="6">
    <source>
        <dbReference type="Proteomes" id="UP000278756"/>
    </source>
</evidence>
<keyword evidence="2 5" id="KW-0326">Glycosidase</keyword>
<dbReference type="Proteomes" id="UP000278756">
    <property type="component" value="Chromosome 1"/>
</dbReference>
<feature type="domain" description="Glycoside hydrolase family 42 N-terminal" evidence="3">
    <location>
        <begin position="89"/>
        <end position="233"/>
    </location>
</feature>
<dbReference type="Pfam" id="PF02449">
    <property type="entry name" value="Glyco_hydro_42"/>
    <property type="match status" value="1"/>
</dbReference>
<evidence type="ECO:0000259" key="3">
    <source>
        <dbReference type="Pfam" id="PF02449"/>
    </source>
</evidence>
<evidence type="ECO:0000259" key="4">
    <source>
        <dbReference type="Pfam" id="PF18120"/>
    </source>
</evidence>
<sequence length="564" mass="62923">MRRIGQSGEPCMSLRLPRRLLMSVAVFGAAICLVPVTEARAQNKPLPQVVKKNGKAALMVDGAPYLILGAQANNSSNYVAQLPKVWPAIKEIQANTLEIPVAWEQIEPKEGQFDFSYVDELVKQARQNNVRLVLLWFGTWKNTSPNYTPDWVKLDNKRFPRITKKDGTLSYCLSPMERTTLEADKKAFVALMTHLKKIDGDQHTVIMIQPQNESGTYGSVRDYSPKAEKVFKGAVPPALLKKKGLSKGGTWSEVFGKHADEYFHAWHIASYINEIAAAGRAVYDLPMYVNAALREPLIEVGPETYSSGGPTHNVIDIYQAAAPAIDIIAPDIYKRDSANYEAVLNLYTKFENPLFVPETGSDTEFARYIFSVFGRGGIGFAPFGIDYTGYTNYPLGGKDISPEGLKPFREKYALFAPMMRDWAKIAYENPVWGVAEADDRKPQKIDLGGKWTLDVLYGEWQFGLTEWTWLGKIDPVPGREKPNGGVVVAQLSEDEFLVTGVHARLNFGLGPKNKGKNLIFRSVEQGHFENGQWVVDFVWNGDQTDYGLNLTGQPAVLKVKLATY</sequence>
<keyword evidence="1 5" id="KW-0378">Hydrolase</keyword>
<gene>
    <name evidence="5" type="ORF">EM6_0760</name>
</gene>
<accession>A0A3G9FYI6</accession>
<evidence type="ECO:0000313" key="5">
    <source>
        <dbReference type="EMBL" id="BBF80182.1"/>
    </source>
</evidence>
<evidence type="ECO:0000256" key="2">
    <source>
        <dbReference type="ARBA" id="ARBA00023295"/>
    </source>
</evidence>
<dbReference type="GO" id="GO:0009341">
    <property type="term" value="C:beta-galactosidase complex"/>
    <property type="evidence" value="ECO:0007669"/>
    <property type="project" value="InterPro"/>
</dbReference>
<proteinExistence type="predicted"/>
<dbReference type="EC" id="3.2.1.23" evidence="5"/>
<reference evidence="6" key="1">
    <citation type="journal article" date="2017" name="Biotechnol. Biofuels">
        <title>Evaluation of environmental bacterial communities as a factor affecting the growth of duckweed Lemna minor.</title>
        <authorList>
            <person name="Ishizawa H."/>
            <person name="Kuroda M."/>
            <person name="Morikawa M."/>
            <person name="Ike M."/>
        </authorList>
    </citation>
    <scope>NUCLEOTIDE SEQUENCE [LARGE SCALE GENOMIC DNA]</scope>
    <source>
        <strain evidence="6">M6</strain>
    </source>
</reference>
<organism evidence="5 6">
    <name type="scientific">Asticcacaulis excentricus</name>
    <dbReference type="NCBI Taxonomy" id="78587"/>
    <lineage>
        <taxon>Bacteria</taxon>
        <taxon>Pseudomonadati</taxon>
        <taxon>Pseudomonadota</taxon>
        <taxon>Alphaproteobacteria</taxon>
        <taxon>Caulobacterales</taxon>
        <taxon>Caulobacteraceae</taxon>
        <taxon>Asticcacaulis</taxon>
    </lineage>
</organism>
<dbReference type="GO" id="GO:0005975">
    <property type="term" value="P:carbohydrate metabolic process"/>
    <property type="evidence" value="ECO:0007669"/>
    <property type="project" value="InterPro"/>
</dbReference>
<dbReference type="SUPFAM" id="SSF51445">
    <property type="entry name" value="(Trans)glycosidases"/>
    <property type="match status" value="1"/>
</dbReference>
<dbReference type="InterPro" id="IPR013529">
    <property type="entry name" value="Glyco_hydro_42_N"/>
</dbReference>
<evidence type="ECO:0000256" key="1">
    <source>
        <dbReference type="ARBA" id="ARBA00022801"/>
    </source>
</evidence>
<protein>
    <submittedName>
        <fullName evidence="5">Beta-galactosidase</fullName>
        <ecNumber evidence="5">3.2.1.23</ecNumber>
    </submittedName>
</protein>
<dbReference type="AlphaFoldDB" id="A0A3G9FYI6"/>
<feature type="domain" description="DUF5597" evidence="4">
    <location>
        <begin position="409"/>
        <end position="550"/>
    </location>
</feature>
<dbReference type="Pfam" id="PF18120">
    <property type="entry name" value="DUF5597"/>
    <property type="match status" value="1"/>
</dbReference>